<evidence type="ECO:0000313" key="3">
    <source>
        <dbReference type="Proteomes" id="UP001174909"/>
    </source>
</evidence>
<feature type="domain" description="Endoribonuclease L-PSP/chorismate mutase-like" evidence="1">
    <location>
        <begin position="5"/>
        <end position="137"/>
    </location>
</feature>
<dbReference type="CDD" id="cd02199">
    <property type="entry name" value="YjgF_YER057c_UK114_like_1"/>
    <property type="match status" value="1"/>
</dbReference>
<evidence type="ECO:0000313" key="2">
    <source>
        <dbReference type="EMBL" id="CAI8013052.1"/>
    </source>
</evidence>
<gene>
    <name evidence="2" type="ORF">GBAR_LOCUS8322</name>
</gene>
<dbReference type="Proteomes" id="UP001174909">
    <property type="component" value="Unassembled WGS sequence"/>
</dbReference>
<dbReference type="InterPro" id="IPR013813">
    <property type="entry name" value="Endoribo_LPSP/chorism_mut-like"/>
</dbReference>
<sequence>MEIERKLAEMGLTVTEPNPAIGNFVPAVRTGNLVFVSGNLPRLPDGTMPHTGKLGSEVSVEEGAAAARQSAVNCLSAAKSIIGDLDKVQRVVKLLVMVNSDPSFDQQPLVGNGASDLLVELYGESGRHARSAVGMAALPRGAPVEVEMILEVAD</sequence>
<comment type="caution">
    <text evidence="2">The sequence shown here is derived from an EMBL/GenBank/DDBJ whole genome shotgun (WGS) entry which is preliminary data.</text>
</comment>
<dbReference type="InterPro" id="IPR035959">
    <property type="entry name" value="RutC-like_sf"/>
</dbReference>
<proteinExistence type="predicted"/>
<dbReference type="Gene3D" id="3.30.1330.40">
    <property type="entry name" value="RutC-like"/>
    <property type="match status" value="1"/>
</dbReference>
<dbReference type="SUPFAM" id="SSF55298">
    <property type="entry name" value="YjgF-like"/>
    <property type="match status" value="1"/>
</dbReference>
<accession>A0AA35RN20</accession>
<dbReference type="Pfam" id="PF14588">
    <property type="entry name" value="YjgF_endoribonc"/>
    <property type="match status" value="1"/>
</dbReference>
<dbReference type="PANTHER" id="PTHR43760">
    <property type="entry name" value="ENDORIBONUCLEASE-RELATED"/>
    <property type="match status" value="1"/>
</dbReference>
<reference evidence="2" key="1">
    <citation type="submission" date="2023-03" db="EMBL/GenBank/DDBJ databases">
        <authorList>
            <person name="Steffen K."/>
            <person name="Cardenas P."/>
        </authorList>
    </citation>
    <scope>NUCLEOTIDE SEQUENCE</scope>
</reference>
<dbReference type="PANTHER" id="PTHR43760:SF1">
    <property type="entry name" value="ENDORIBONUCLEASE L-PSP_CHORISMATE MUTASE-LIKE DOMAIN-CONTAINING PROTEIN"/>
    <property type="match status" value="1"/>
</dbReference>
<dbReference type="EMBL" id="CASHTH010001234">
    <property type="protein sequence ID" value="CAI8013052.1"/>
    <property type="molecule type" value="Genomic_DNA"/>
</dbReference>
<name>A0AA35RN20_GEOBA</name>
<protein>
    <submittedName>
        <fullName evidence="2">Protein TCP17</fullName>
    </submittedName>
</protein>
<dbReference type="AlphaFoldDB" id="A0AA35RN20"/>
<evidence type="ECO:0000259" key="1">
    <source>
        <dbReference type="Pfam" id="PF14588"/>
    </source>
</evidence>
<keyword evidence="3" id="KW-1185">Reference proteome</keyword>
<organism evidence="2 3">
    <name type="scientific">Geodia barretti</name>
    <name type="common">Barrett's horny sponge</name>
    <dbReference type="NCBI Taxonomy" id="519541"/>
    <lineage>
        <taxon>Eukaryota</taxon>
        <taxon>Metazoa</taxon>
        <taxon>Porifera</taxon>
        <taxon>Demospongiae</taxon>
        <taxon>Heteroscleromorpha</taxon>
        <taxon>Tetractinellida</taxon>
        <taxon>Astrophorina</taxon>
        <taxon>Geodiidae</taxon>
        <taxon>Geodia</taxon>
    </lineage>
</organism>